<dbReference type="SUPFAM" id="SSF103190">
    <property type="entry name" value="Sensory domain-like"/>
    <property type="match status" value="1"/>
</dbReference>
<dbReference type="Proteomes" id="UP000190105">
    <property type="component" value="Unassembled WGS sequence"/>
</dbReference>
<protein>
    <submittedName>
        <fullName evidence="4">Diguanylate cyclase (GGDEF) domain-containing protein</fullName>
    </submittedName>
</protein>
<dbReference type="InterPro" id="IPR003607">
    <property type="entry name" value="HD/PDEase_dom"/>
</dbReference>
<sequence length="697" mass="80156">MKLKTKLYIGILVIPTLFLIFFSLLSYYKVSEYILKENEDKVENFATLQGDNINIFLKGEIKDISYYINSDSNEKDDIKILKYIGYAIVLDESKGTILKGRLEDIKNFIKINKLSLDYENCLVKSFDKYPCISIAYKSGNTSGEILFAINNIFFEQLLKKLNLGKSGYVYATDKNGIILYHPDKNRIGTFTQNNVLIDILNKNNIGDKIYTGYFYYEGKDKFCAIKFLKDFSVYYVAVQNVEEIKRNAYKSASYIILFGFIIIFTASVFGRIILNSIINPIRSLINEINKSDIKNMKLLIYKDNGDEISKLYEAYNDMTLRLTDSYSELEALYEEIYAQDQELQTQFEELKESEERLEFLSLHDYLTGLYNNAYFYKEIEKCTKDDYPISIIMADLNGLKIINDTLGHEAGDKAIVKSSEIFNQVIKNKGIVARLGGDEFAVLLKLTDAKEADILINRMREKIYEYNANLNGNAPLSISFGFATAAYEKNLLEVLRMADDEMYRDKLLNTKSSKSNMMDMILETLREKDFITKGHTDRVKELCGIVGRKLYLNPKQMNNLLLLSEVHDLGKIGIPDSILIKPGKLDDDEWEIMKKHSEKGYRIALAIPELANIAELILRHHERWDGRGYPLGLKSDDIPIECRILSVVDSYDAMTNTRPYNKPKTKEEAINEIKRCSGTQFDPMIAEIFIDIISNID</sequence>
<dbReference type="CDD" id="cd01949">
    <property type="entry name" value="GGDEF"/>
    <property type="match status" value="1"/>
</dbReference>
<dbReference type="InterPro" id="IPR000160">
    <property type="entry name" value="GGDEF_dom"/>
</dbReference>
<dbReference type="PROSITE" id="PS51832">
    <property type="entry name" value="HD_GYP"/>
    <property type="match status" value="1"/>
</dbReference>
<dbReference type="SUPFAM" id="SSF55073">
    <property type="entry name" value="Nucleotide cyclase"/>
    <property type="match status" value="1"/>
</dbReference>
<evidence type="ECO:0000259" key="3">
    <source>
        <dbReference type="PROSITE" id="PS51832"/>
    </source>
</evidence>
<dbReference type="STRING" id="1147123.SAMN05443428_10187"/>
<dbReference type="Gene3D" id="6.10.340.10">
    <property type="match status" value="1"/>
</dbReference>
<dbReference type="PROSITE" id="PS50887">
    <property type="entry name" value="GGDEF"/>
    <property type="match status" value="1"/>
</dbReference>
<dbReference type="NCBIfam" id="TIGR00254">
    <property type="entry name" value="GGDEF"/>
    <property type="match status" value="1"/>
</dbReference>
<dbReference type="CDD" id="cd12912">
    <property type="entry name" value="PDC2_MCP_like"/>
    <property type="match status" value="1"/>
</dbReference>
<dbReference type="Gene3D" id="3.30.450.20">
    <property type="entry name" value="PAS domain"/>
    <property type="match status" value="1"/>
</dbReference>
<keyword evidence="1" id="KW-1133">Transmembrane helix</keyword>
<dbReference type="RefSeq" id="WP_078695124.1">
    <property type="nucleotide sequence ID" value="NZ_FUYH01000001.1"/>
</dbReference>
<dbReference type="OrthoDB" id="9804747at2"/>
<evidence type="ECO:0000313" key="5">
    <source>
        <dbReference type="Proteomes" id="UP000190105"/>
    </source>
</evidence>
<dbReference type="Pfam" id="PF00990">
    <property type="entry name" value="GGDEF"/>
    <property type="match status" value="1"/>
</dbReference>
<organism evidence="4 5">
    <name type="scientific">Caloramator quimbayensis</name>
    <dbReference type="NCBI Taxonomy" id="1147123"/>
    <lineage>
        <taxon>Bacteria</taxon>
        <taxon>Bacillati</taxon>
        <taxon>Bacillota</taxon>
        <taxon>Clostridia</taxon>
        <taxon>Eubacteriales</taxon>
        <taxon>Clostridiaceae</taxon>
        <taxon>Caloramator</taxon>
    </lineage>
</organism>
<proteinExistence type="predicted"/>
<dbReference type="SMART" id="SM00267">
    <property type="entry name" value="GGDEF"/>
    <property type="match status" value="1"/>
</dbReference>
<dbReference type="PANTHER" id="PTHR43155:SF2">
    <property type="entry name" value="CYCLIC DI-GMP PHOSPHODIESTERASE PA4108"/>
    <property type="match status" value="1"/>
</dbReference>
<dbReference type="InterPro" id="IPR029787">
    <property type="entry name" value="Nucleotide_cyclase"/>
</dbReference>
<feature type="domain" description="HD-GYP" evidence="3">
    <location>
        <begin position="510"/>
        <end position="697"/>
    </location>
</feature>
<keyword evidence="1" id="KW-0472">Membrane</keyword>
<keyword evidence="5" id="KW-1185">Reference proteome</keyword>
<dbReference type="EMBL" id="FUYH01000001">
    <property type="protein sequence ID" value="SKA75769.1"/>
    <property type="molecule type" value="Genomic_DNA"/>
</dbReference>
<dbReference type="PANTHER" id="PTHR43155">
    <property type="entry name" value="CYCLIC DI-GMP PHOSPHODIESTERASE PA4108-RELATED"/>
    <property type="match status" value="1"/>
</dbReference>
<feature type="transmembrane region" description="Helical" evidence="1">
    <location>
        <begin position="254"/>
        <end position="274"/>
    </location>
</feature>
<dbReference type="InterPro" id="IPR037522">
    <property type="entry name" value="HD_GYP_dom"/>
</dbReference>
<keyword evidence="1" id="KW-0812">Transmembrane</keyword>
<dbReference type="Pfam" id="PF13487">
    <property type="entry name" value="HD_5"/>
    <property type="match status" value="1"/>
</dbReference>
<dbReference type="Gene3D" id="3.30.70.270">
    <property type="match status" value="1"/>
</dbReference>
<dbReference type="CDD" id="cd00077">
    <property type="entry name" value="HDc"/>
    <property type="match status" value="1"/>
</dbReference>
<dbReference type="InterPro" id="IPR029151">
    <property type="entry name" value="Sensor-like_sf"/>
</dbReference>
<dbReference type="SUPFAM" id="SSF109604">
    <property type="entry name" value="HD-domain/PDEase-like"/>
    <property type="match status" value="1"/>
</dbReference>
<evidence type="ECO:0000259" key="2">
    <source>
        <dbReference type="PROSITE" id="PS50887"/>
    </source>
</evidence>
<feature type="domain" description="GGDEF" evidence="2">
    <location>
        <begin position="387"/>
        <end position="520"/>
    </location>
</feature>
<dbReference type="AlphaFoldDB" id="A0A1T4WF37"/>
<gene>
    <name evidence="4" type="ORF">SAMN05443428_10187</name>
</gene>
<accession>A0A1T4WF37</accession>
<evidence type="ECO:0000256" key="1">
    <source>
        <dbReference type="SAM" id="Phobius"/>
    </source>
</evidence>
<name>A0A1T4WF37_9CLOT</name>
<evidence type="ECO:0000313" key="4">
    <source>
        <dbReference type="EMBL" id="SKA75769.1"/>
    </source>
</evidence>
<dbReference type="InterPro" id="IPR043128">
    <property type="entry name" value="Rev_trsase/Diguanyl_cyclase"/>
</dbReference>
<dbReference type="Gene3D" id="1.10.3210.10">
    <property type="entry name" value="Hypothetical protein af1432"/>
    <property type="match status" value="1"/>
</dbReference>
<feature type="transmembrane region" description="Helical" evidence="1">
    <location>
        <begin position="7"/>
        <end position="28"/>
    </location>
</feature>
<reference evidence="5" key="1">
    <citation type="submission" date="2017-02" db="EMBL/GenBank/DDBJ databases">
        <authorList>
            <person name="Varghese N."/>
            <person name="Submissions S."/>
        </authorList>
    </citation>
    <scope>NUCLEOTIDE SEQUENCE [LARGE SCALE GENOMIC DNA]</scope>
    <source>
        <strain evidence="5">USBA 833</strain>
    </source>
</reference>